<evidence type="ECO:0000256" key="1">
    <source>
        <dbReference type="ARBA" id="ARBA00022722"/>
    </source>
</evidence>
<evidence type="ECO:0000256" key="3">
    <source>
        <dbReference type="ARBA" id="ARBA00022759"/>
    </source>
</evidence>
<dbReference type="EC" id="3.1.-.-" evidence="9"/>
<dbReference type="NCBIfam" id="TIGR03639">
    <property type="entry name" value="cas1_NMENI"/>
    <property type="match status" value="1"/>
</dbReference>
<keyword evidence="5" id="KW-0460">Magnesium</keyword>
<dbReference type="HAMAP" id="MF_01470">
    <property type="entry name" value="Cas1"/>
    <property type="match status" value="1"/>
</dbReference>
<dbReference type="GO" id="GO:0046872">
    <property type="term" value="F:metal ion binding"/>
    <property type="evidence" value="ECO:0007669"/>
    <property type="project" value="UniProtKB-KW"/>
</dbReference>
<evidence type="ECO:0000313" key="9">
    <source>
        <dbReference type="EMBL" id="MPL78591.1"/>
    </source>
</evidence>
<dbReference type="InterPro" id="IPR050646">
    <property type="entry name" value="Cas1"/>
</dbReference>
<keyword evidence="8" id="KW-0464">Manganese</keyword>
<dbReference type="Pfam" id="PF01867">
    <property type="entry name" value="Cas_Cas1"/>
    <property type="match status" value="1"/>
</dbReference>
<dbReference type="GO" id="GO:0043571">
    <property type="term" value="P:maintenance of CRISPR repeat elements"/>
    <property type="evidence" value="ECO:0007669"/>
    <property type="project" value="InterPro"/>
</dbReference>
<keyword evidence="3 9" id="KW-0255">Endonuclease</keyword>
<dbReference type="InterPro" id="IPR002729">
    <property type="entry name" value="CRISPR-assoc_Cas1"/>
</dbReference>
<keyword evidence="6" id="KW-0051">Antiviral defense</keyword>
<dbReference type="GO" id="GO:0003677">
    <property type="term" value="F:DNA binding"/>
    <property type="evidence" value="ECO:0007669"/>
    <property type="project" value="UniProtKB-KW"/>
</dbReference>
<sequence length="302" mass="33540">MIPRIVEISESGRFLAKRHGVMTVSDRGKDYGEVPIDDIGVLMVSAFGATFSKDILVSLAEKGAITILCGGNGHPAAFVTPVAGNYETAQRIKYQINATLPLKKRLWQSIVKTKLSHQAEVLRWKGEISVADKIVSYKNRVQSGDTDNREAIAARIYWTALMGKGFRRNPDGDWPNALFNYGYAVLRASAARAICAAGLLPSLGIKHKNGTNTFPLADDLMEPYRPLVDYYVLNTIDQGYAEVSPASKQELTKFLWADLLMRGQMTPFFTAMERMAVSIVKSFKEKKPLIEIAEITRMTIMT</sequence>
<reference evidence="9" key="1">
    <citation type="submission" date="2019-08" db="EMBL/GenBank/DDBJ databases">
        <authorList>
            <person name="Kucharzyk K."/>
            <person name="Murdoch R.W."/>
            <person name="Higgins S."/>
            <person name="Loffler F."/>
        </authorList>
    </citation>
    <scope>NUCLEOTIDE SEQUENCE</scope>
</reference>
<keyword evidence="1" id="KW-0540">Nuclease</keyword>
<dbReference type="InterPro" id="IPR042206">
    <property type="entry name" value="CRISPR-assoc_Cas1_C"/>
</dbReference>
<dbReference type="GO" id="GO:0016787">
    <property type="term" value="F:hydrolase activity"/>
    <property type="evidence" value="ECO:0007669"/>
    <property type="project" value="UniProtKB-KW"/>
</dbReference>
<dbReference type="PANTHER" id="PTHR34353">
    <property type="entry name" value="CRISPR-ASSOCIATED ENDONUCLEASE CAS1 1"/>
    <property type="match status" value="1"/>
</dbReference>
<evidence type="ECO:0000256" key="2">
    <source>
        <dbReference type="ARBA" id="ARBA00022723"/>
    </source>
</evidence>
<dbReference type="PANTHER" id="PTHR34353:SF2">
    <property type="entry name" value="CRISPR-ASSOCIATED ENDONUCLEASE CAS1 1"/>
    <property type="match status" value="1"/>
</dbReference>
<keyword evidence="7" id="KW-0238">DNA-binding</keyword>
<dbReference type="EMBL" id="VSSQ01000118">
    <property type="protein sequence ID" value="MPL78591.1"/>
    <property type="molecule type" value="Genomic_DNA"/>
</dbReference>
<protein>
    <submittedName>
        <fullName evidence="9">CRISPR-associated endonuclease Cas1</fullName>
        <ecNumber evidence="9">3.1.-.-</ecNumber>
    </submittedName>
</protein>
<proteinExistence type="inferred from homology"/>
<dbReference type="AlphaFoldDB" id="A0A644UI76"/>
<evidence type="ECO:0000256" key="4">
    <source>
        <dbReference type="ARBA" id="ARBA00022801"/>
    </source>
</evidence>
<evidence type="ECO:0000256" key="5">
    <source>
        <dbReference type="ARBA" id="ARBA00022842"/>
    </source>
</evidence>
<dbReference type="Gene3D" id="1.20.120.920">
    <property type="entry name" value="CRISPR-associated endonuclease Cas1, C-terminal domain"/>
    <property type="match status" value="1"/>
</dbReference>
<evidence type="ECO:0000256" key="7">
    <source>
        <dbReference type="ARBA" id="ARBA00023125"/>
    </source>
</evidence>
<evidence type="ECO:0000256" key="8">
    <source>
        <dbReference type="ARBA" id="ARBA00023211"/>
    </source>
</evidence>
<dbReference type="GO" id="GO:0051607">
    <property type="term" value="P:defense response to virus"/>
    <property type="evidence" value="ECO:0007669"/>
    <property type="project" value="UniProtKB-KW"/>
</dbReference>
<evidence type="ECO:0000256" key="6">
    <source>
        <dbReference type="ARBA" id="ARBA00023118"/>
    </source>
</evidence>
<keyword evidence="4 9" id="KW-0378">Hydrolase</keyword>
<dbReference type="NCBIfam" id="TIGR00287">
    <property type="entry name" value="cas1"/>
    <property type="match status" value="1"/>
</dbReference>
<gene>
    <name evidence="9" type="primary">cas1_6</name>
    <name evidence="9" type="ORF">SDC9_24460</name>
</gene>
<comment type="caution">
    <text evidence="9">The sequence shown here is derived from an EMBL/GenBank/DDBJ whole genome shotgun (WGS) entry which is preliminary data.</text>
</comment>
<dbReference type="GO" id="GO:0004520">
    <property type="term" value="F:DNA endonuclease activity"/>
    <property type="evidence" value="ECO:0007669"/>
    <property type="project" value="InterPro"/>
</dbReference>
<accession>A0A644UI76</accession>
<organism evidence="9">
    <name type="scientific">bioreactor metagenome</name>
    <dbReference type="NCBI Taxonomy" id="1076179"/>
    <lineage>
        <taxon>unclassified sequences</taxon>
        <taxon>metagenomes</taxon>
        <taxon>ecological metagenomes</taxon>
    </lineage>
</organism>
<keyword evidence="2" id="KW-0479">Metal-binding</keyword>
<dbReference type="InterPro" id="IPR019855">
    <property type="entry name" value="CRISPR-assoc_Cas1_NMENI"/>
</dbReference>
<name>A0A644UI76_9ZZZZ</name>